<protein>
    <submittedName>
        <fullName evidence="1">DUF4238 domain-containing protein</fullName>
    </submittedName>
</protein>
<dbReference type="AlphaFoldDB" id="A0ABD6BIN8"/>
<accession>A0ABD6BIN8</accession>
<proteinExistence type="predicted"/>
<dbReference type="EMBL" id="JBHUDI010000007">
    <property type="protein sequence ID" value="MFD1564422.1"/>
    <property type="molecule type" value="Genomic_DNA"/>
</dbReference>
<reference evidence="1 2" key="1">
    <citation type="journal article" date="2019" name="Int. J. Syst. Evol. Microbiol.">
        <title>The Global Catalogue of Microorganisms (GCM) 10K type strain sequencing project: providing services to taxonomists for standard genome sequencing and annotation.</title>
        <authorList>
            <consortium name="The Broad Institute Genomics Platform"/>
            <consortium name="The Broad Institute Genome Sequencing Center for Infectious Disease"/>
            <person name="Wu L."/>
            <person name="Ma J."/>
        </authorList>
    </citation>
    <scope>NUCLEOTIDE SEQUENCE [LARGE SCALE GENOMIC DNA]</scope>
    <source>
        <strain evidence="1 2">CGMCC 1.12230</strain>
    </source>
</reference>
<dbReference type="Proteomes" id="UP001597076">
    <property type="component" value="Unassembled WGS sequence"/>
</dbReference>
<organism evidence="1 2">
    <name type="scientific">Haloarchaeobius amylolyticus</name>
    <dbReference type="NCBI Taxonomy" id="1198296"/>
    <lineage>
        <taxon>Archaea</taxon>
        <taxon>Methanobacteriati</taxon>
        <taxon>Methanobacteriota</taxon>
        <taxon>Stenosarchaea group</taxon>
        <taxon>Halobacteria</taxon>
        <taxon>Halobacteriales</taxon>
        <taxon>Halorubellaceae</taxon>
        <taxon>Haloarchaeobius</taxon>
    </lineage>
</organism>
<evidence type="ECO:0000313" key="1">
    <source>
        <dbReference type="EMBL" id="MFD1564422.1"/>
    </source>
</evidence>
<evidence type="ECO:0000313" key="2">
    <source>
        <dbReference type="Proteomes" id="UP001597076"/>
    </source>
</evidence>
<gene>
    <name evidence="1" type="ORF">ACFR99_12780</name>
</gene>
<dbReference type="Pfam" id="PF14022">
    <property type="entry name" value="DUF4238"/>
    <property type="match status" value="1"/>
</dbReference>
<sequence>MSEYVKQHYVPQFYFRNFANDERVCTYNLGNEESYQPTPIKNICYENNFYGSKKLEKDLSKLESELASIIHDIVDSKSLKPIEGDQEARYLLDFFISHTHGRTKAAKIESEDFSQEFLEMAAEFGVRSGKLEDKHLEMVKDGEIKLEGPHHANRQFVSSYGPLHFLNMNRILIYNATNKDFITSDHPIVLDNPRFKNEISVGTTGYASRGLQIFCPLSPNACLFLFDPIVYGIESNSKYTTIVKDTNTVEDINKLQLINCLENTYFREEADGEWIDKLYQDVKNERSDETVNRKQQKMYDEERGEEREFVITHQTEFKFTPNLPFVTQKPLVPFSPVRDEQLVKNIRKIKQEDLEEAKQEERD</sequence>
<dbReference type="InterPro" id="IPR025332">
    <property type="entry name" value="DUF4238"/>
</dbReference>
<comment type="caution">
    <text evidence="1">The sequence shown here is derived from an EMBL/GenBank/DDBJ whole genome shotgun (WGS) entry which is preliminary data.</text>
</comment>
<name>A0ABD6BIN8_9EURY</name>
<dbReference type="RefSeq" id="WP_390287949.1">
    <property type="nucleotide sequence ID" value="NZ_JBHUDI010000007.1"/>
</dbReference>
<keyword evidence="2" id="KW-1185">Reference proteome</keyword>